<dbReference type="AlphaFoldDB" id="A0A8H3C4G2"/>
<evidence type="ECO:0000313" key="5">
    <source>
        <dbReference type="Proteomes" id="UP000663846"/>
    </source>
</evidence>
<dbReference type="Proteomes" id="UP000663846">
    <property type="component" value="Unassembled WGS sequence"/>
</dbReference>
<comment type="caution">
    <text evidence="4">The sequence shown here is derived from an EMBL/GenBank/DDBJ whole genome shotgun (WGS) entry which is preliminary data.</text>
</comment>
<dbReference type="EMBL" id="CAJMWS010001024">
    <property type="protein sequence ID" value="CAE6471371.1"/>
    <property type="molecule type" value="Genomic_DNA"/>
</dbReference>
<sequence length="449" mass="49199">MTPPILQLLAYLVAWSPVVAGLVFTNSFEGWTGNKTYRISWEGSSSDPSYYDLELVRPHGVYSVNIPTNASWPEEWSFKFAIQIPRNGDRFIQVPLGQEVWPGVYFWRTRGENRITPVSNTFLISSSSGSTNPTTITSFIPVTATEDVVETTDGHFVTHKSSEVYTSAIVYTTIIVISDGKGSTRNKVPLLIGLALVLTFLITLPIVLWLIFRYRRHPGRSSNKIRLFQADSERILHSSDLGFMPSNHSVVGSTIVPAISMSGSTQKVWVVIDGKKRLVTAPQDTPQSTIPGTHSDPFADPFAPDSPLYTRQFFIATDQNASDSNISSNSTSHINPLLAPANTCATSLGGTLSYGSSNMDIHTDPTAARQRFGEKQQARQIYYSQSPALPEADIALRMIVPGRAVDMGSLGTNHVPDVDEDGLLPPDYVQATQPVPPGQSSQTVPDTRR</sequence>
<evidence type="ECO:0000256" key="1">
    <source>
        <dbReference type="SAM" id="MobiDB-lite"/>
    </source>
</evidence>
<keyword evidence="2" id="KW-0472">Membrane</keyword>
<feature type="compositionally biased region" description="Polar residues" evidence="1">
    <location>
        <begin position="430"/>
        <end position="449"/>
    </location>
</feature>
<keyword evidence="2" id="KW-1133">Transmembrane helix</keyword>
<organism evidence="4 5">
    <name type="scientific">Rhizoctonia solani</name>
    <dbReference type="NCBI Taxonomy" id="456999"/>
    <lineage>
        <taxon>Eukaryota</taxon>
        <taxon>Fungi</taxon>
        <taxon>Dikarya</taxon>
        <taxon>Basidiomycota</taxon>
        <taxon>Agaricomycotina</taxon>
        <taxon>Agaricomycetes</taxon>
        <taxon>Cantharellales</taxon>
        <taxon>Ceratobasidiaceae</taxon>
        <taxon>Rhizoctonia</taxon>
    </lineage>
</organism>
<evidence type="ECO:0000313" key="4">
    <source>
        <dbReference type="EMBL" id="CAE6471371.1"/>
    </source>
</evidence>
<keyword evidence="3" id="KW-0732">Signal</keyword>
<feature type="chain" id="PRO_5034269851" evidence="3">
    <location>
        <begin position="21"/>
        <end position="449"/>
    </location>
</feature>
<accession>A0A8H3C4G2</accession>
<protein>
    <submittedName>
        <fullName evidence="4">Uncharacterized protein</fullName>
    </submittedName>
</protein>
<evidence type="ECO:0000256" key="2">
    <source>
        <dbReference type="SAM" id="Phobius"/>
    </source>
</evidence>
<name>A0A8H3C4G2_9AGAM</name>
<feature type="transmembrane region" description="Helical" evidence="2">
    <location>
        <begin position="190"/>
        <end position="212"/>
    </location>
</feature>
<reference evidence="4" key="1">
    <citation type="submission" date="2021-01" db="EMBL/GenBank/DDBJ databases">
        <authorList>
            <person name="Kaushik A."/>
        </authorList>
    </citation>
    <scope>NUCLEOTIDE SEQUENCE</scope>
    <source>
        <strain evidence="4">AG1-1C</strain>
    </source>
</reference>
<evidence type="ECO:0000256" key="3">
    <source>
        <dbReference type="SAM" id="SignalP"/>
    </source>
</evidence>
<keyword evidence="2" id="KW-0812">Transmembrane</keyword>
<feature type="signal peptide" evidence="3">
    <location>
        <begin position="1"/>
        <end position="20"/>
    </location>
</feature>
<feature type="region of interest" description="Disordered" evidence="1">
    <location>
        <begin position="411"/>
        <end position="449"/>
    </location>
</feature>
<gene>
    <name evidence="4" type="ORF">RDB_LOCUS176150</name>
</gene>
<proteinExistence type="predicted"/>